<evidence type="ECO:0000256" key="12">
    <source>
        <dbReference type="SAM" id="Phobius"/>
    </source>
</evidence>
<dbReference type="GO" id="GO:0000155">
    <property type="term" value="F:phosphorelay sensor kinase activity"/>
    <property type="evidence" value="ECO:0007669"/>
    <property type="project" value="InterPro"/>
</dbReference>
<dbReference type="EC" id="2.7.13.3" evidence="3"/>
<evidence type="ECO:0000313" key="15">
    <source>
        <dbReference type="EMBL" id="SET96355.1"/>
    </source>
</evidence>
<accession>A0A1I0IJH0</accession>
<dbReference type="CDD" id="cd00082">
    <property type="entry name" value="HisKA"/>
    <property type="match status" value="1"/>
</dbReference>
<dbReference type="PROSITE" id="PS51257">
    <property type="entry name" value="PROKAR_LIPOPROTEIN"/>
    <property type="match status" value="1"/>
</dbReference>
<comment type="similarity">
    <text evidence="2">In the N-terminal section; belongs to the phytochrome family.</text>
</comment>
<keyword evidence="8" id="KW-0902">Two-component regulatory system</keyword>
<evidence type="ECO:0000256" key="10">
    <source>
        <dbReference type="ARBA" id="ARBA00074306"/>
    </source>
</evidence>
<evidence type="ECO:0000256" key="3">
    <source>
        <dbReference type="ARBA" id="ARBA00012438"/>
    </source>
</evidence>
<dbReference type="Proteomes" id="UP000198508">
    <property type="component" value="Unassembled WGS sequence"/>
</dbReference>
<comment type="catalytic activity">
    <reaction evidence="1">
        <text>ATP + protein L-histidine = ADP + protein N-phospho-L-histidine.</text>
        <dbReference type="EC" id="2.7.13.3"/>
    </reaction>
</comment>
<dbReference type="Pfam" id="PF00072">
    <property type="entry name" value="Response_reg"/>
    <property type="match status" value="1"/>
</dbReference>
<keyword evidence="12" id="KW-0472">Membrane</keyword>
<name>A0A1I0IJH0_9FIRM</name>
<feature type="domain" description="Histidine kinase" evidence="13">
    <location>
        <begin position="466"/>
        <end position="688"/>
    </location>
</feature>
<dbReference type="FunFam" id="3.30.565.10:FF:000010">
    <property type="entry name" value="Sensor histidine kinase RcsC"/>
    <property type="match status" value="1"/>
</dbReference>
<dbReference type="InterPro" id="IPR003661">
    <property type="entry name" value="HisK_dim/P_dom"/>
</dbReference>
<dbReference type="SUPFAM" id="SSF52172">
    <property type="entry name" value="CheY-like"/>
    <property type="match status" value="1"/>
</dbReference>
<feature type="domain" description="Response regulatory" evidence="14">
    <location>
        <begin position="713"/>
        <end position="834"/>
    </location>
</feature>
<dbReference type="PROSITE" id="PS50109">
    <property type="entry name" value="HIS_KIN"/>
    <property type="match status" value="1"/>
</dbReference>
<protein>
    <recommendedName>
        <fullName evidence="10">Circadian input-output histidine kinase CikA</fullName>
        <ecNumber evidence="3">2.7.13.3</ecNumber>
    </recommendedName>
    <alternativeName>
        <fullName evidence="4">Stage 0 sporulation protein A homolog</fullName>
    </alternativeName>
</protein>
<evidence type="ECO:0000256" key="4">
    <source>
        <dbReference type="ARBA" id="ARBA00018672"/>
    </source>
</evidence>
<keyword evidence="5 11" id="KW-0597">Phosphoprotein</keyword>
<proteinExistence type="inferred from homology"/>
<keyword evidence="7 15" id="KW-0418">Kinase</keyword>
<dbReference type="CDD" id="cd17546">
    <property type="entry name" value="REC_hyHK_CKI1_RcsC-like"/>
    <property type="match status" value="1"/>
</dbReference>
<feature type="modified residue" description="4-aspartylphosphate" evidence="11">
    <location>
        <position position="765"/>
    </location>
</feature>
<keyword evidence="12" id="KW-1133">Transmembrane helix</keyword>
<evidence type="ECO:0000256" key="2">
    <source>
        <dbReference type="ARBA" id="ARBA00006402"/>
    </source>
</evidence>
<evidence type="ECO:0000259" key="14">
    <source>
        <dbReference type="PROSITE" id="PS50110"/>
    </source>
</evidence>
<dbReference type="Pfam" id="PF02518">
    <property type="entry name" value="HATPase_c"/>
    <property type="match status" value="1"/>
</dbReference>
<dbReference type="PROSITE" id="PS50110">
    <property type="entry name" value="RESPONSE_REGULATORY"/>
    <property type="match status" value="1"/>
</dbReference>
<dbReference type="EMBL" id="FOIM01000021">
    <property type="protein sequence ID" value="SET96355.1"/>
    <property type="molecule type" value="Genomic_DNA"/>
</dbReference>
<sequence>MKQANLKRHRYRNTALLIVIAASCIGAFLMGAEAIRSIRSNVRSTTVQVIREITNSKSQMLTAILNDTERDLRGLAASLDASMDISSATALLERFENDHTVSGLTVIDRGGQALYGPENAHLLKGIPEEFAAKVAVDGFEMSDPLIDENGGRRVLFGTALTGGRILYASVPTASMQKACGETTYLGEGYSYILGRDGKIVIPPVRYNYEQVYEDIGHLLIYADNPSDRVGEFIEALNSGSTGSVVFQIDGQEQLFCFEPVYEKRGWQLVTVVPLREVEKDGAQIVSTAMAMATVIIGVVVAALAAGSYFYWSMQRRQQENDRFLLDIYQAISENTDTVIFILNARSAVPDYVFENSGRILGIPAEEFLEQEPQQAKDSAFRSRLQAILEEPWPPEGCTREVHTYNERLHRDMWLKILVCPFILGDEKKCIYAVTDVTQEHNDREKIAAAVVAAEQANAAKSSFFSSMSHDMRTPMNGIVGMTAIAKRCLGDPDRVLDCLNKIDFSSRHLLSLINDVLDMSKIESGKLALVSEPFDLGELLQGLEAILRPQCESKGQTLTFTVKISHSRLMGDTLRLNQIFMNLLSNAAKFTQEGGSISFTAQEREQRGKSPTFRFTVADNGIGIAPEAQKIIFTPFERVSDRLVHRIEGTGLGLAITKNLISAMGGQITLKSAPGRGSAFTVDLDLPLQEGELPLVPVSEEVTLDENSFAGRRFLLAEDNAINQEIAVELLTAYGAKVETRDDGKQAFEAFAASAEGYYDAVLMDIQMPVMNGYEAAGRIRACGHPQAKSIPIIAMTANVFAEDVLAARNAGMDAHIAKPIDLTKLYQALKEKMDAVD</sequence>
<organism evidence="15 16">
    <name type="scientific">Enterocloster lavalensis</name>
    <dbReference type="NCBI Taxonomy" id="460384"/>
    <lineage>
        <taxon>Bacteria</taxon>
        <taxon>Bacillati</taxon>
        <taxon>Bacillota</taxon>
        <taxon>Clostridia</taxon>
        <taxon>Lachnospirales</taxon>
        <taxon>Lachnospiraceae</taxon>
        <taxon>Enterocloster</taxon>
    </lineage>
</organism>
<keyword evidence="12" id="KW-0812">Transmembrane</keyword>
<evidence type="ECO:0000256" key="1">
    <source>
        <dbReference type="ARBA" id="ARBA00000085"/>
    </source>
</evidence>
<dbReference type="RefSeq" id="WP_092367158.1">
    <property type="nucleotide sequence ID" value="NZ_DAINWJ010000059.1"/>
</dbReference>
<evidence type="ECO:0000256" key="11">
    <source>
        <dbReference type="PROSITE-ProRule" id="PRU00169"/>
    </source>
</evidence>
<dbReference type="PANTHER" id="PTHR43047:SF64">
    <property type="entry name" value="HISTIDINE KINASE CONTAINING CHEY-HOMOLOGOUS RECEIVER DOMAIN AND PAS DOMAIN-RELATED"/>
    <property type="match status" value="1"/>
</dbReference>
<dbReference type="SMART" id="SM00448">
    <property type="entry name" value="REC"/>
    <property type="match status" value="1"/>
</dbReference>
<evidence type="ECO:0000256" key="6">
    <source>
        <dbReference type="ARBA" id="ARBA00022679"/>
    </source>
</evidence>
<dbReference type="AlphaFoldDB" id="A0A1I0IJH0"/>
<reference evidence="16" key="1">
    <citation type="submission" date="2016-10" db="EMBL/GenBank/DDBJ databases">
        <authorList>
            <person name="Varghese N."/>
            <person name="Submissions S."/>
        </authorList>
    </citation>
    <scope>NUCLEOTIDE SEQUENCE [LARGE SCALE GENOMIC DNA]</scope>
    <source>
        <strain evidence="16">NLAE-zl-G277</strain>
    </source>
</reference>
<dbReference type="SUPFAM" id="SSF47384">
    <property type="entry name" value="Homodimeric domain of signal transducing histidine kinase"/>
    <property type="match status" value="1"/>
</dbReference>
<evidence type="ECO:0000259" key="13">
    <source>
        <dbReference type="PROSITE" id="PS50109"/>
    </source>
</evidence>
<dbReference type="STRING" id="460384.SAMN05216313_12190"/>
<gene>
    <name evidence="15" type="ORF">SAMN05216313_12190</name>
</gene>
<evidence type="ECO:0000256" key="5">
    <source>
        <dbReference type="ARBA" id="ARBA00022553"/>
    </source>
</evidence>
<dbReference type="InterPro" id="IPR036097">
    <property type="entry name" value="HisK_dim/P_sf"/>
</dbReference>
<dbReference type="CDD" id="cd16922">
    <property type="entry name" value="HATPase_EvgS-ArcB-TorS-like"/>
    <property type="match status" value="1"/>
</dbReference>
<dbReference type="SUPFAM" id="SSF55874">
    <property type="entry name" value="ATPase domain of HSP90 chaperone/DNA topoisomerase II/histidine kinase"/>
    <property type="match status" value="1"/>
</dbReference>
<dbReference type="Gene3D" id="3.40.50.2300">
    <property type="match status" value="1"/>
</dbReference>
<dbReference type="SMART" id="SM00388">
    <property type="entry name" value="HisKA"/>
    <property type="match status" value="1"/>
</dbReference>
<dbReference type="SMART" id="SM00387">
    <property type="entry name" value="HATPase_c"/>
    <property type="match status" value="1"/>
</dbReference>
<evidence type="ECO:0000256" key="9">
    <source>
        <dbReference type="ARBA" id="ARBA00024867"/>
    </source>
</evidence>
<evidence type="ECO:0000313" key="16">
    <source>
        <dbReference type="Proteomes" id="UP000198508"/>
    </source>
</evidence>
<dbReference type="InterPro" id="IPR004358">
    <property type="entry name" value="Sig_transdc_His_kin-like_C"/>
</dbReference>
<dbReference type="InterPro" id="IPR005467">
    <property type="entry name" value="His_kinase_dom"/>
</dbReference>
<dbReference type="Gene3D" id="3.30.450.20">
    <property type="entry name" value="PAS domain"/>
    <property type="match status" value="1"/>
</dbReference>
<keyword evidence="6" id="KW-0808">Transferase</keyword>
<dbReference type="PANTHER" id="PTHR43047">
    <property type="entry name" value="TWO-COMPONENT HISTIDINE PROTEIN KINASE"/>
    <property type="match status" value="1"/>
</dbReference>
<dbReference type="Pfam" id="PF00512">
    <property type="entry name" value="HisKA"/>
    <property type="match status" value="1"/>
</dbReference>
<dbReference type="PRINTS" id="PR00344">
    <property type="entry name" value="BCTRLSENSOR"/>
</dbReference>
<dbReference type="InterPro" id="IPR011006">
    <property type="entry name" value="CheY-like_superfamily"/>
</dbReference>
<evidence type="ECO:0000256" key="8">
    <source>
        <dbReference type="ARBA" id="ARBA00023012"/>
    </source>
</evidence>
<dbReference type="CDD" id="cd12912">
    <property type="entry name" value="PDC2_MCP_like"/>
    <property type="match status" value="1"/>
</dbReference>
<evidence type="ECO:0000256" key="7">
    <source>
        <dbReference type="ARBA" id="ARBA00022777"/>
    </source>
</evidence>
<dbReference type="InterPro" id="IPR036890">
    <property type="entry name" value="HATPase_C_sf"/>
</dbReference>
<comment type="function">
    <text evidence="9">May play the central regulatory role in sporulation. It may be an element of the effector pathway responsible for the activation of sporulation genes in response to nutritional stress. Spo0A may act in concert with spo0H (a sigma factor) to control the expression of some genes that are critical to the sporulation process.</text>
</comment>
<dbReference type="Gene3D" id="3.30.565.10">
    <property type="entry name" value="Histidine kinase-like ATPase, C-terminal domain"/>
    <property type="match status" value="1"/>
</dbReference>
<keyword evidence="16" id="KW-1185">Reference proteome</keyword>
<dbReference type="InterPro" id="IPR001789">
    <property type="entry name" value="Sig_transdc_resp-reg_receiver"/>
</dbReference>
<feature type="transmembrane region" description="Helical" evidence="12">
    <location>
        <begin position="288"/>
        <end position="311"/>
    </location>
</feature>
<dbReference type="Gene3D" id="1.10.287.130">
    <property type="match status" value="1"/>
</dbReference>
<dbReference type="InterPro" id="IPR003594">
    <property type="entry name" value="HATPase_dom"/>
</dbReference>